<accession>A0ABR5TMR5</accession>
<feature type="domain" description="Ribosome maturation factor RimP N-terminal" evidence="4">
    <location>
        <begin position="13"/>
        <end position="82"/>
    </location>
</feature>
<dbReference type="Gene3D" id="3.30.300.70">
    <property type="entry name" value="RimP-like superfamily, N-terminal"/>
    <property type="match status" value="1"/>
</dbReference>
<dbReference type="EMBL" id="LSDB01000008">
    <property type="protein sequence ID" value="KXB58637.1"/>
    <property type="molecule type" value="Genomic_DNA"/>
</dbReference>
<comment type="caution">
    <text evidence="6">The sequence shown here is derived from an EMBL/GenBank/DDBJ whole genome shotgun (WGS) entry which is preliminary data.</text>
</comment>
<comment type="similarity">
    <text evidence="3">Belongs to the RimP family.</text>
</comment>
<comment type="subcellular location">
    <subcellularLocation>
        <location evidence="3">Cytoplasm</location>
    </subcellularLocation>
</comment>
<evidence type="ECO:0000256" key="3">
    <source>
        <dbReference type="HAMAP-Rule" id="MF_01077"/>
    </source>
</evidence>
<dbReference type="Pfam" id="PF17384">
    <property type="entry name" value="DUF150_C"/>
    <property type="match status" value="1"/>
</dbReference>
<dbReference type="InterPro" id="IPR028998">
    <property type="entry name" value="RimP_C"/>
</dbReference>
<protein>
    <recommendedName>
        <fullName evidence="3">Ribosome maturation factor RimP</fullName>
    </recommendedName>
</protein>
<sequence>MEIIEKIKKLTYEIIKDTTYYLYDVEYTKENEENFLRIYIDKDSGITIDDCVSLTEKVASKLDEEDFIKERYYLEICSPGAERTLRNLEEIKRSKGKYVLVKTYEKINGIKEFLGYLENVNDIGVTINYKYKNKWQDLKIEYKKISKIRLAIKI</sequence>
<dbReference type="Pfam" id="PF02576">
    <property type="entry name" value="RimP_N"/>
    <property type="match status" value="1"/>
</dbReference>
<dbReference type="Proteomes" id="UP000070467">
    <property type="component" value="Unassembled WGS sequence"/>
</dbReference>
<evidence type="ECO:0000259" key="5">
    <source>
        <dbReference type="Pfam" id="PF17384"/>
    </source>
</evidence>
<dbReference type="SUPFAM" id="SSF74942">
    <property type="entry name" value="YhbC-like, C-terminal domain"/>
    <property type="match status" value="1"/>
</dbReference>
<name>A0ABR5TMR5_9BACL</name>
<dbReference type="HAMAP" id="MF_01077">
    <property type="entry name" value="RimP"/>
    <property type="match status" value="1"/>
</dbReference>
<reference evidence="6 7" key="1">
    <citation type="submission" date="2016-01" db="EMBL/GenBank/DDBJ databases">
        <authorList>
            <person name="Mitreva M."/>
            <person name="Pepin K.H."/>
            <person name="Mihindukulasuriya K.A."/>
            <person name="Fulton R."/>
            <person name="Fronick C."/>
            <person name="O'Laughlin M."/>
            <person name="Miner T."/>
            <person name="Herter B."/>
            <person name="Rosa B.A."/>
            <person name="Cordes M."/>
            <person name="Tomlinson C."/>
            <person name="Wollam A."/>
            <person name="Palsikar V.B."/>
            <person name="Mardis E.R."/>
            <person name="Wilson R.K."/>
        </authorList>
    </citation>
    <scope>NUCLEOTIDE SEQUENCE [LARGE SCALE GENOMIC DNA]</scope>
    <source>
        <strain evidence="6 7">KA00071</strain>
    </source>
</reference>
<keyword evidence="2 3" id="KW-0690">Ribosome biogenesis</keyword>
<dbReference type="RefSeq" id="WP_066129346.1">
    <property type="nucleotide sequence ID" value="NZ_KQ959861.1"/>
</dbReference>
<keyword evidence="7" id="KW-1185">Reference proteome</keyword>
<dbReference type="InterPro" id="IPR028989">
    <property type="entry name" value="RimP_N"/>
</dbReference>
<organism evidence="6 7">
    <name type="scientific">Gemelliphila asaccharolytica</name>
    <dbReference type="NCBI Taxonomy" id="502393"/>
    <lineage>
        <taxon>Bacteria</taxon>
        <taxon>Bacillati</taxon>
        <taxon>Bacillota</taxon>
        <taxon>Bacilli</taxon>
        <taxon>Bacillales</taxon>
        <taxon>Gemellaceae</taxon>
        <taxon>Gemelliphila</taxon>
    </lineage>
</organism>
<evidence type="ECO:0000259" key="4">
    <source>
        <dbReference type="Pfam" id="PF02576"/>
    </source>
</evidence>
<evidence type="ECO:0000256" key="2">
    <source>
        <dbReference type="ARBA" id="ARBA00022517"/>
    </source>
</evidence>
<comment type="function">
    <text evidence="3">Required for maturation of 30S ribosomal subunits.</text>
</comment>
<keyword evidence="1 3" id="KW-0963">Cytoplasm</keyword>
<dbReference type="SUPFAM" id="SSF75420">
    <property type="entry name" value="YhbC-like, N-terminal domain"/>
    <property type="match status" value="1"/>
</dbReference>
<evidence type="ECO:0000313" key="7">
    <source>
        <dbReference type="Proteomes" id="UP000070467"/>
    </source>
</evidence>
<feature type="domain" description="Ribosome maturation factor RimP C-terminal" evidence="5">
    <location>
        <begin position="85"/>
        <end position="153"/>
    </location>
</feature>
<dbReference type="CDD" id="cd01734">
    <property type="entry name" value="YlxS_C"/>
    <property type="match status" value="1"/>
</dbReference>
<proteinExistence type="inferred from homology"/>
<dbReference type="PANTHER" id="PTHR33867">
    <property type="entry name" value="RIBOSOME MATURATION FACTOR RIMP"/>
    <property type="match status" value="1"/>
</dbReference>
<dbReference type="PANTHER" id="PTHR33867:SF1">
    <property type="entry name" value="RIBOSOME MATURATION FACTOR RIMP"/>
    <property type="match status" value="1"/>
</dbReference>
<dbReference type="Gene3D" id="2.30.30.180">
    <property type="entry name" value="Ribosome maturation factor RimP, C-terminal domain"/>
    <property type="match status" value="1"/>
</dbReference>
<evidence type="ECO:0000313" key="6">
    <source>
        <dbReference type="EMBL" id="KXB58637.1"/>
    </source>
</evidence>
<evidence type="ECO:0000256" key="1">
    <source>
        <dbReference type="ARBA" id="ARBA00022490"/>
    </source>
</evidence>
<dbReference type="InterPro" id="IPR003728">
    <property type="entry name" value="Ribosome_maturation_RimP"/>
</dbReference>
<dbReference type="InterPro" id="IPR035956">
    <property type="entry name" value="RimP_N_sf"/>
</dbReference>
<dbReference type="InterPro" id="IPR036847">
    <property type="entry name" value="RimP_C_sf"/>
</dbReference>
<gene>
    <name evidence="3" type="primary">rimP</name>
    <name evidence="6" type="ORF">HMPREF1871_00403</name>
</gene>